<feature type="region of interest" description="Disordered" evidence="4">
    <location>
        <begin position="626"/>
        <end position="647"/>
    </location>
</feature>
<evidence type="ECO:0000256" key="3">
    <source>
        <dbReference type="ARBA" id="ARBA00022553"/>
    </source>
</evidence>
<evidence type="ECO:0000256" key="2">
    <source>
        <dbReference type="ARBA" id="ARBA00022450"/>
    </source>
</evidence>
<dbReference type="Proteomes" id="UP001519309">
    <property type="component" value="Unassembled WGS sequence"/>
</dbReference>
<keyword evidence="9" id="KW-1185">Reference proteome</keyword>
<dbReference type="GO" id="GO:0003824">
    <property type="term" value="F:catalytic activity"/>
    <property type="evidence" value="ECO:0007669"/>
    <property type="project" value="InterPro"/>
</dbReference>
<accession>A0A1B1B3T1</accession>
<dbReference type="Gene3D" id="3.30.300.30">
    <property type="match status" value="1"/>
</dbReference>
<dbReference type="GO" id="GO:0005737">
    <property type="term" value="C:cytoplasm"/>
    <property type="evidence" value="ECO:0007669"/>
    <property type="project" value="TreeGrafter"/>
</dbReference>
<dbReference type="InterPro" id="IPR006162">
    <property type="entry name" value="Ppantetheine_attach_site"/>
</dbReference>
<dbReference type="GO" id="GO:0008610">
    <property type="term" value="P:lipid biosynthetic process"/>
    <property type="evidence" value="ECO:0007669"/>
    <property type="project" value="UniProtKB-ARBA"/>
</dbReference>
<dbReference type="Gene3D" id="3.40.50.12780">
    <property type="entry name" value="N-terminal domain of ligase-like"/>
    <property type="match status" value="1"/>
</dbReference>
<protein>
    <submittedName>
        <fullName evidence="7">Amino acid adenylation domain-containing protein</fullName>
    </submittedName>
</protein>
<dbReference type="Pfam" id="PF00668">
    <property type="entry name" value="Condensation"/>
    <property type="match status" value="1"/>
</dbReference>
<dbReference type="PROSITE" id="PS00455">
    <property type="entry name" value="AMP_BINDING"/>
    <property type="match status" value="1"/>
</dbReference>
<dbReference type="SUPFAM" id="SSF47336">
    <property type="entry name" value="ACP-like"/>
    <property type="match status" value="1"/>
</dbReference>
<dbReference type="Pfam" id="PF00501">
    <property type="entry name" value="AMP-binding"/>
    <property type="match status" value="1"/>
</dbReference>
<sequence>MNRPTAEPGRHPGHRAQRTAPDCAAPSAPLSPTAPDTVVARFERIAARHPGHPAVEQHGDVTDYARLHRRMREISAGLTGLGVGPGDRVALRGRASAELVAAVLGVLHCGAVLLLLDESLPAARAEAFTEQVRPRVRLAADPVAPAPGELPVARFTRAGDHTPVPGDEAYVFFTSGSTGAPKGILGSHRGLAHFIDWEIGALRVGPGDRVAQLTSLSFDVVLRDLFLPLCSGATLVLSDTPGNLHGRSVLPWLARTRVTVLHTVPSLVRGWLRSGCDTGPTALRATCFAGEPLDARLAGQWRAAALPAGEIWNFYGPTETTLAKLAHRVTGTESPGILPVGRPLPSCEVLLVGPDGRPAAPGTTGEVVLRTPFRSRGYLDGEGRRPTGGFRHDPDGGADDWLYHTGDLASRTPDGHYVVHGRRDDQVKIRGLRVEPAEVAAQVRGAAAAHGGGDAFVTAVERPDPGDKQLVALVDGGLTEAALADVAGTLRERLPLAMVPSVFRSLPVFPLTANGKVDRAALRTLARQAAAEDAAPQAEGSAPSGANGDDPVLAAVCAAMATALGLASVPPDADFFALGGDSLAVAELLAILADEHGMADLGHTDVLRAPGPAALAARIGRRDVTTGAGRFDPDGIPHTPTIGEPYPLSPQQRRFAAFYLTEPPRNWSTVQLRVPLPEHLDVRELRAALRVLVARHPSLRTRFATVAGVPHQEVRPPSEVPLDLPEHAGPPGVVAAALITEPVPVDAGFPWSAAVARDADGAELILTLNHMVTDGTSQTILRADLDAVLAHLRHGSALPPPPTAPAYVEYARRQNAAEQADTERLLAFWRREFAGLAPTALPRPAGHREDARGAYAALGLDLAGAASPGAAARELGCTPFALMLGAFTDTLAEHLGRDDLAVQIPSTGRPHPATLPVVGNFHNIVPVRLSRLASPAGTAREAQAALARSLDHQWLQLDTIVRALGMDPAAEPYPLSSVLFNAIPGSSPLLPQGTGFTAGGLPYDVRYDLMGVVRGQGDAWVLELHYRSTLLDPQTAERLLRSMAGRLTGAGTPPEAHHTTH</sequence>
<dbReference type="PANTHER" id="PTHR45527">
    <property type="entry name" value="NONRIBOSOMAL PEPTIDE SYNTHETASE"/>
    <property type="match status" value="1"/>
</dbReference>
<dbReference type="InterPro" id="IPR020845">
    <property type="entry name" value="AMP-binding_CS"/>
</dbReference>
<dbReference type="Proteomes" id="UP000092659">
    <property type="component" value="Chromosome"/>
</dbReference>
<dbReference type="Pfam" id="PF00550">
    <property type="entry name" value="PP-binding"/>
    <property type="match status" value="1"/>
</dbReference>
<evidence type="ECO:0000313" key="8">
    <source>
        <dbReference type="Proteomes" id="UP000092659"/>
    </source>
</evidence>
<gene>
    <name evidence="6" type="ORF">AVL59_31655</name>
    <name evidence="7" type="ORF">J2Z21_007695</name>
</gene>
<dbReference type="PROSITE" id="PS50075">
    <property type="entry name" value="CARRIER"/>
    <property type="match status" value="1"/>
</dbReference>
<dbReference type="PROSITE" id="PS00012">
    <property type="entry name" value="PHOSPHOPANTETHEINE"/>
    <property type="match status" value="1"/>
</dbReference>
<keyword evidence="2" id="KW-0596">Phosphopantetheine</keyword>
<reference evidence="7 9" key="2">
    <citation type="submission" date="2021-03" db="EMBL/GenBank/DDBJ databases">
        <title>Genomic Encyclopedia of Type Strains, Phase IV (KMG-IV): sequencing the most valuable type-strain genomes for metagenomic binning, comparative biology and taxonomic classification.</title>
        <authorList>
            <person name="Goeker M."/>
        </authorList>
    </citation>
    <scope>NUCLEOTIDE SEQUENCE [LARGE SCALE GENOMIC DNA]</scope>
    <source>
        <strain evidence="7 9">DSM 40499</strain>
    </source>
</reference>
<comment type="cofactor">
    <cofactor evidence="1">
        <name>pantetheine 4'-phosphate</name>
        <dbReference type="ChEBI" id="CHEBI:47942"/>
    </cofactor>
</comment>
<dbReference type="Gene3D" id="1.10.1200.10">
    <property type="entry name" value="ACP-like"/>
    <property type="match status" value="1"/>
</dbReference>
<evidence type="ECO:0000259" key="5">
    <source>
        <dbReference type="PROSITE" id="PS50075"/>
    </source>
</evidence>
<dbReference type="GO" id="GO:0044550">
    <property type="term" value="P:secondary metabolite biosynthetic process"/>
    <property type="evidence" value="ECO:0007669"/>
    <property type="project" value="TreeGrafter"/>
</dbReference>
<dbReference type="EMBL" id="JAGGLP010000023">
    <property type="protein sequence ID" value="MBP2054685.1"/>
    <property type="molecule type" value="Genomic_DNA"/>
</dbReference>
<dbReference type="InterPro" id="IPR045851">
    <property type="entry name" value="AMP-bd_C_sf"/>
</dbReference>
<dbReference type="SMART" id="SM00823">
    <property type="entry name" value="PKS_PP"/>
    <property type="match status" value="1"/>
</dbReference>
<proteinExistence type="predicted"/>
<keyword evidence="3" id="KW-0597">Phosphoprotein</keyword>
<dbReference type="Gene3D" id="3.30.559.10">
    <property type="entry name" value="Chloramphenicol acetyltransferase-like domain"/>
    <property type="match status" value="1"/>
</dbReference>
<dbReference type="CDD" id="cd05930">
    <property type="entry name" value="A_NRPS"/>
    <property type="match status" value="1"/>
</dbReference>
<organism evidence="6 8">
    <name type="scientific">Streptomyces griseochromogenes</name>
    <dbReference type="NCBI Taxonomy" id="68214"/>
    <lineage>
        <taxon>Bacteria</taxon>
        <taxon>Bacillati</taxon>
        <taxon>Actinomycetota</taxon>
        <taxon>Actinomycetes</taxon>
        <taxon>Kitasatosporales</taxon>
        <taxon>Streptomycetaceae</taxon>
        <taxon>Streptomyces</taxon>
    </lineage>
</organism>
<dbReference type="EMBL" id="CP016279">
    <property type="protein sequence ID" value="ANP53488.1"/>
    <property type="molecule type" value="Genomic_DNA"/>
</dbReference>
<dbReference type="OrthoDB" id="2472181at2"/>
<dbReference type="SUPFAM" id="SSF52777">
    <property type="entry name" value="CoA-dependent acyltransferases"/>
    <property type="match status" value="2"/>
</dbReference>
<reference evidence="6 8" key="1">
    <citation type="submission" date="2016-06" db="EMBL/GenBank/DDBJ databases">
        <title>Complete genome sequence of Streptomyces griseochromogenes ATCC 14511, the Blasticidin S producer.</title>
        <authorList>
            <person name="Wu L."/>
        </authorList>
    </citation>
    <scope>NUCLEOTIDE SEQUENCE [LARGE SCALE GENOMIC DNA]</scope>
    <source>
        <strain evidence="6 8">ATCC 14511</strain>
    </source>
</reference>
<feature type="domain" description="Carrier" evidence="5">
    <location>
        <begin position="547"/>
        <end position="623"/>
    </location>
</feature>
<dbReference type="KEGG" id="sgs:AVL59_31655"/>
<feature type="region of interest" description="Disordered" evidence="4">
    <location>
        <begin position="1"/>
        <end position="33"/>
    </location>
</feature>
<dbReference type="RefSeq" id="WP_067311361.1">
    <property type="nucleotide sequence ID" value="NZ_CP016279.1"/>
</dbReference>
<evidence type="ECO:0000313" key="9">
    <source>
        <dbReference type="Proteomes" id="UP001519309"/>
    </source>
</evidence>
<dbReference type="InterPro" id="IPR042099">
    <property type="entry name" value="ANL_N_sf"/>
</dbReference>
<dbReference type="GO" id="GO:0017000">
    <property type="term" value="P:antibiotic biosynthetic process"/>
    <property type="evidence" value="ECO:0007669"/>
    <property type="project" value="UniProtKB-ARBA"/>
</dbReference>
<dbReference type="Gene3D" id="3.30.559.30">
    <property type="entry name" value="Nonribosomal peptide synthetase, condensation domain"/>
    <property type="match status" value="1"/>
</dbReference>
<dbReference type="InterPro" id="IPR000873">
    <property type="entry name" value="AMP-dep_synth/lig_dom"/>
</dbReference>
<dbReference type="InterPro" id="IPR020806">
    <property type="entry name" value="PKS_PP-bd"/>
</dbReference>
<dbReference type="GO" id="GO:0043041">
    <property type="term" value="P:amino acid activation for nonribosomal peptide biosynthetic process"/>
    <property type="evidence" value="ECO:0007669"/>
    <property type="project" value="TreeGrafter"/>
</dbReference>
<dbReference type="InterPro" id="IPR009081">
    <property type="entry name" value="PP-bd_ACP"/>
</dbReference>
<evidence type="ECO:0000256" key="4">
    <source>
        <dbReference type="SAM" id="MobiDB-lite"/>
    </source>
</evidence>
<dbReference type="InterPro" id="IPR023213">
    <property type="entry name" value="CAT-like_dom_sf"/>
</dbReference>
<dbReference type="InterPro" id="IPR001242">
    <property type="entry name" value="Condensation_dom"/>
</dbReference>
<dbReference type="SUPFAM" id="SSF56801">
    <property type="entry name" value="Acetyl-CoA synthetase-like"/>
    <property type="match status" value="1"/>
</dbReference>
<dbReference type="InterPro" id="IPR036736">
    <property type="entry name" value="ACP-like_sf"/>
</dbReference>
<feature type="compositionally biased region" description="Low complexity" evidence="4">
    <location>
        <begin position="24"/>
        <end position="33"/>
    </location>
</feature>
<evidence type="ECO:0000256" key="1">
    <source>
        <dbReference type="ARBA" id="ARBA00001957"/>
    </source>
</evidence>
<name>A0A1B1B3T1_9ACTN</name>
<dbReference type="PANTHER" id="PTHR45527:SF1">
    <property type="entry name" value="FATTY ACID SYNTHASE"/>
    <property type="match status" value="1"/>
</dbReference>
<dbReference type="GO" id="GO:0031177">
    <property type="term" value="F:phosphopantetheine binding"/>
    <property type="evidence" value="ECO:0007669"/>
    <property type="project" value="InterPro"/>
</dbReference>
<evidence type="ECO:0000313" key="6">
    <source>
        <dbReference type="EMBL" id="ANP53488.1"/>
    </source>
</evidence>
<dbReference type="STRING" id="68214.AVL59_31655"/>
<dbReference type="AlphaFoldDB" id="A0A1B1B3T1"/>
<evidence type="ECO:0000313" key="7">
    <source>
        <dbReference type="EMBL" id="MBP2054685.1"/>
    </source>
</evidence>